<organism evidence="1 2">
    <name type="scientific">Brassica cretica</name>
    <name type="common">Mustard</name>
    <dbReference type="NCBI Taxonomy" id="69181"/>
    <lineage>
        <taxon>Eukaryota</taxon>
        <taxon>Viridiplantae</taxon>
        <taxon>Streptophyta</taxon>
        <taxon>Embryophyta</taxon>
        <taxon>Tracheophyta</taxon>
        <taxon>Spermatophyta</taxon>
        <taxon>Magnoliopsida</taxon>
        <taxon>eudicotyledons</taxon>
        <taxon>Gunneridae</taxon>
        <taxon>Pentapetalae</taxon>
        <taxon>rosids</taxon>
        <taxon>malvids</taxon>
        <taxon>Brassicales</taxon>
        <taxon>Brassicaceae</taxon>
        <taxon>Brassiceae</taxon>
        <taxon>Brassica</taxon>
    </lineage>
</organism>
<name>A0ABQ7ENR9_BRACR</name>
<reference evidence="1 2" key="1">
    <citation type="journal article" date="2020" name="BMC Genomics">
        <title>Intraspecific diversification of the crop wild relative Brassica cretica Lam. using demographic model selection.</title>
        <authorList>
            <person name="Kioukis A."/>
            <person name="Michalopoulou V.A."/>
            <person name="Briers L."/>
            <person name="Pirintsos S."/>
            <person name="Studholme D.J."/>
            <person name="Pavlidis P."/>
            <person name="Sarris P.F."/>
        </authorList>
    </citation>
    <scope>NUCLEOTIDE SEQUENCE [LARGE SCALE GENOMIC DNA]</scope>
    <source>
        <strain evidence="2">cv. PFS-1207/04</strain>
    </source>
</reference>
<protein>
    <submittedName>
        <fullName evidence="1">Uncharacterized protein</fullName>
    </submittedName>
</protein>
<dbReference type="EMBL" id="QGKV02000299">
    <property type="protein sequence ID" value="KAF3597864.1"/>
    <property type="molecule type" value="Genomic_DNA"/>
</dbReference>
<evidence type="ECO:0000313" key="2">
    <source>
        <dbReference type="Proteomes" id="UP000266723"/>
    </source>
</evidence>
<gene>
    <name evidence="1" type="ORF">DY000_02020575</name>
</gene>
<proteinExistence type="predicted"/>
<dbReference type="Proteomes" id="UP000266723">
    <property type="component" value="Unassembled WGS sequence"/>
</dbReference>
<evidence type="ECO:0000313" key="1">
    <source>
        <dbReference type="EMBL" id="KAF3597864.1"/>
    </source>
</evidence>
<comment type="caution">
    <text evidence="1">The sequence shown here is derived from an EMBL/GenBank/DDBJ whole genome shotgun (WGS) entry which is preliminary data.</text>
</comment>
<accession>A0ABQ7ENR9</accession>
<sequence>MEGSPYQKFSISRGKGAVLGAGPGIIRSGELGFLLAGILGTGVPSSGDPEAGVLPGIWRNSIPEYFSPTASLRQDIAPVVLRSRVPFRSEPYSEPGGGSVSPISDMGLVLLGPLHLFPSSLVGGRTRPCLPFTDPFSSPVPSWGDVREADSEAVSMAPLRRLCPCFFDDGPRAEIREGDCRNP</sequence>
<keyword evidence="2" id="KW-1185">Reference proteome</keyword>